<dbReference type="Gene3D" id="3.40.50.720">
    <property type="entry name" value="NAD(P)-binding Rossmann-like Domain"/>
    <property type="match status" value="1"/>
</dbReference>
<dbReference type="OrthoDB" id="9769198at2"/>
<dbReference type="PANTHER" id="PTHR43161:SF9">
    <property type="entry name" value="SORBITOL DEHYDROGENASE"/>
    <property type="match status" value="1"/>
</dbReference>
<sequence length="347" mass="37444">MKNQTAFLDEAFKINIRNTKMPQIGDEDVLVKISHVTICGSDAYFFRDPTFAGTIVPPILPIVLGHECGGVIEEVGSNVKHLKKGDRVAIEPGAGCGECDDCLSGRYNLCRDMDFMAAPPFTRGALSRYVSHPAKMVFKLPDNMDTIEGALIEPLSVGMHAANRGGAKLGKTAVVLGAGCIGLMTIASLKAMGVSTVIASDLYQNRLENAKKMGAGNTVNAKEEDVKKRVMELTGGRGADLVFETAGNQKTAAQTIDLVRPGGKIVMVGNVHGETPFRFMEANNKEADVISVFRYVNIYPMAISAVASGQINVKDMISKTFPFEKTQEAFECAVNEQDTVMKVLIEF</sequence>
<dbReference type="PROSITE" id="PS00059">
    <property type="entry name" value="ADH_ZINC"/>
    <property type="match status" value="1"/>
</dbReference>
<dbReference type="AlphaFoldDB" id="A0A0M2NGE6"/>
<evidence type="ECO:0000313" key="10">
    <source>
        <dbReference type="Proteomes" id="UP000034076"/>
    </source>
</evidence>
<dbReference type="InterPro" id="IPR045306">
    <property type="entry name" value="SDH-like"/>
</dbReference>
<dbReference type="InterPro" id="IPR020843">
    <property type="entry name" value="ER"/>
</dbReference>
<dbReference type="PATRIC" id="fig|270498.16.peg.3169"/>
<protein>
    <submittedName>
        <fullName evidence="9">Putative zinc-type alcohol dehydrogenase-like protein YdjJ</fullName>
    </submittedName>
</protein>
<evidence type="ECO:0000256" key="4">
    <source>
        <dbReference type="ARBA" id="ARBA00022833"/>
    </source>
</evidence>
<keyword evidence="10" id="KW-1185">Reference proteome</keyword>
<comment type="similarity">
    <text evidence="2 7">Belongs to the zinc-containing alcohol dehydrogenase family.</text>
</comment>
<proteinExistence type="inferred from homology"/>
<keyword evidence="5" id="KW-0560">Oxidoreductase</keyword>
<dbReference type="GO" id="GO:0008270">
    <property type="term" value="F:zinc ion binding"/>
    <property type="evidence" value="ECO:0007669"/>
    <property type="project" value="InterPro"/>
</dbReference>
<dbReference type="SUPFAM" id="SSF50129">
    <property type="entry name" value="GroES-like"/>
    <property type="match status" value="1"/>
</dbReference>
<accession>A0A0M2NGE6</accession>
<evidence type="ECO:0000256" key="2">
    <source>
        <dbReference type="ARBA" id="ARBA00008072"/>
    </source>
</evidence>
<dbReference type="STRING" id="270498.CHK_3075"/>
<dbReference type="CDD" id="cd05285">
    <property type="entry name" value="sorbitol_DH"/>
    <property type="match status" value="1"/>
</dbReference>
<dbReference type="Gene3D" id="3.90.180.10">
    <property type="entry name" value="Medium-chain alcohol dehydrogenases, catalytic domain"/>
    <property type="match status" value="1"/>
</dbReference>
<dbReference type="SMART" id="SM00829">
    <property type="entry name" value="PKS_ER"/>
    <property type="match status" value="1"/>
</dbReference>
<dbReference type="EMBL" id="LAYJ01000133">
    <property type="protein sequence ID" value="KKI49497.1"/>
    <property type="molecule type" value="Genomic_DNA"/>
</dbReference>
<dbReference type="PANTHER" id="PTHR43161">
    <property type="entry name" value="SORBITOL DEHYDROGENASE"/>
    <property type="match status" value="1"/>
</dbReference>
<keyword evidence="6" id="KW-0520">NAD</keyword>
<dbReference type="GO" id="GO:0016616">
    <property type="term" value="F:oxidoreductase activity, acting on the CH-OH group of donors, NAD or NADP as acceptor"/>
    <property type="evidence" value="ECO:0007669"/>
    <property type="project" value="InterPro"/>
</dbReference>
<gene>
    <name evidence="9" type="ORF">CHK_3075</name>
</gene>
<dbReference type="Pfam" id="PF00107">
    <property type="entry name" value="ADH_zinc_N"/>
    <property type="match status" value="1"/>
</dbReference>
<evidence type="ECO:0000256" key="3">
    <source>
        <dbReference type="ARBA" id="ARBA00022723"/>
    </source>
</evidence>
<keyword evidence="3 7" id="KW-0479">Metal-binding</keyword>
<comment type="cofactor">
    <cofactor evidence="1 7">
        <name>Zn(2+)</name>
        <dbReference type="ChEBI" id="CHEBI:29105"/>
    </cofactor>
</comment>
<dbReference type="InterPro" id="IPR013154">
    <property type="entry name" value="ADH-like_N"/>
</dbReference>
<dbReference type="FunFam" id="3.40.50.720:FF:000068">
    <property type="entry name" value="Sorbitol dehydrogenase"/>
    <property type="match status" value="1"/>
</dbReference>
<evidence type="ECO:0000256" key="6">
    <source>
        <dbReference type="ARBA" id="ARBA00023027"/>
    </source>
</evidence>
<evidence type="ECO:0000256" key="1">
    <source>
        <dbReference type="ARBA" id="ARBA00001947"/>
    </source>
</evidence>
<evidence type="ECO:0000256" key="7">
    <source>
        <dbReference type="RuleBase" id="RU361277"/>
    </source>
</evidence>
<dbReference type="InterPro" id="IPR011032">
    <property type="entry name" value="GroES-like_sf"/>
</dbReference>
<comment type="caution">
    <text evidence="9">The sequence shown here is derived from an EMBL/GenBank/DDBJ whole genome shotgun (WGS) entry which is preliminary data.</text>
</comment>
<evidence type="ECO:0000259" key="8">
    <source>
        <dbReference type="SMART" id="SM00829"/>
    </source>
</evidence>
<dbReference type="InterPro" id="IPR036291">
    <property type="entry name" value="NAD(P)-bd_dom_sf"/>
</dbReference>
<name>A0A0M2NGE6_9FIRM</name>
<feature type="domain" description="Enoyl reductase (ER)" evidence="8">
    <location>
        <begin position="11"/>
        <end position="345"/>
    </location>
</feature>
<dbReference type="InterPro" id="IPR013149">
    <property type="entry name" value="ADH-like_C"/>
</dbReference>
<organism evidence="9 10">
    <name type="scientific">Christensenella hongkongensis</name>
    <dbReference type="NCBI Taxonomy" id="270498"/>
    <lineage>
        <taxon>Bacteria</taxon>
        <taxon>Bacillati</taxon>
        <taxon>Bacillota</taxon>
        <taxon>Clostridia</taxon>
        <taxon>Christensenellales</taxon>
        <taxon>Christensenellaceae</taxon>
        <taxon>Christensenella</taxon>
    </lineage>
</organism>
<dbReference type="InterPro" id="IPR002328">
    <property type="entry name" value="ADH_Zn_CS"/>
</dbReference>
<dbReference type="Proteomes" id="UP000034076">
    <property type="component" value="Unassembled WGS sequence"/>
</dbReference>
<reference evidence="9 10" key="1">
    <citation type="submission" date="2015-04" db="EMBL/GenBank/DDBJ databases">
        <title>Draft genome sequence of bacteremic isolate Catabacter hongkongensis type strain HKU16T.</title>
        <authorList>
            <person name="Lau S.K."/>
            <person name="Teng J.L."/>
            <person name="Huang Y."/>
            <person name="Curreem S.O."/>
            <person name="Tsui S.K."/>
            <person name="Woo P.C."/>
        </authorList>
    </citation>
    <scope>NUCLEOTIDE SEQUENCE [LARGE SCALE GENOMIC DNA]</scope>
    <source>
        <strain evidence="9 10">HKU16</strain>
    </source>
</reference>
<dbReference type="RefSeq" id="WP_046444823.1">
    <property type="nucleotide sequence ID" value="NZ_LAYJ01000133.1"/>
</dbReference>
<evidence type="ECO:0000256" key="5">
    <source>
        <dbReference type="ARBA" id="ARBA00023002"/>
    </source>
</evidence>
<evidence type="ECO:0000313" key="9">
    <source>
        <dbReference type="EMBL" id="KKI49497.1"/>
    </source>
</evidence>
<keyword evidence="4 7" id="KW-0862">Zinc</keyword>
<dbReference type="Pfam" id="PF08240">
    <property type="entry name" value="ADH_N"/>
    <property type="match status" value="1"/>
</dbReference>
<dbReference type="SUPFAM" id="SSF51735">
    <property type="entry name" value="NAD(P)-binding Rossmann-fold domains"/>
    <property type="match status" value="1"/>
</dbReference>